<gene>
    <name evidence="8" type="ORF">CVT63_00470</name>
</gene>
<dbReference type="InterPro" id="IPR011006">
    <property type="entry name" value="CheY-like_superfamily"/>
</dbReference>
<dbReference type="SMART" id="SM00448">
    <property type="entry name" value="REC"/>
    <property type="match status" value="1"/>
</dbReference>
<dbReference type="PANTHER" id="PTHR44591">
    <property type="entry name" value="STRESS RESPONSE REGULATOR PROTEIN 1"/>
    <property type="match status" value="1"/>
</dbReference>
<keyword evidence="2" id="KW-0902">Two-component regulatory system</keyword>
<protein>
    <submittedName>
        <fullName evidence="8">Two-component system response regulator</fullName>
    </submittedName>
</protein>
<evidence type="ECO:0000256" key="3">
    <source>
        <dbReference type="ARBA" id="ARBA00023015"/>
    </source>
</evidence>
<evidence type="ECO:0000259" key="7">
    <source>
        <dbReference type="PROSITE" id="PS50110"/>
    </source>
</evidence>
<organism evidence="8 9">
    <name type="scientific">Candidatus Anoxymicrobium japonicum</name>
    <dbReference type="NCBI Taxonomy" id="2013648"/>
    <lineage>
        <taxon>Bacteria</taxon>
        <taxon>Bacillati</taxon>
        <taxon>Actinomycetota</taxon>
        <taxon>Candidatus Geothermincolia</taxon>
        <taxon>Candidatus Geothermincolales</taxon>
        <taxon>Candidatus Anoxymicrobiaceae</taxon>
        <taxon>Candidatus Anoxymicrobium</taxon>
    </lineage>
</organism>
<keyword evidence="5" id="KW-0804">Transcription</keyword>
<accession>A0A2N3G834</accession>
<sequence length="154" mass="17500">MGQRRILVVDDDPTMIKLIEVNLKLNDYSVVGTTSGEQALSILASEPLDMVVLDIMMPGVDGWEVLKRIRAGKDTQEIPVILVTAKTQDSDVIRGWELGADEYVIKPFNPLLLIEIVKMVFNRSHDERVDRRRKQKEKLDVLRSLSHPQQEPLA</sequence>
<dbReference type="SUPFAM" id="SSF52172">
    <property type="entry name" value="CheY-like"/>
    <property type="match status" value="1"/>
</dbReference>
<dbReference type="Pfam" id="PF00072">
    <property type="entry name" value="Response_reg"/>
    <property type="match status" value="1"/>
</dbReference>
<evidence type="ECO:0000313" key="9">
    <source>
        <dbReference type="Proteomes" id="UP000233654"/>
    </source>
</evidence>
<evidence type="ECO:0000256" key="6">
    <source>
        <dbReference type="PROSITE-ProRule" id="PRU00169"/>
    </source>
</evidence>
<feature type="modified residue" description="4-aspartylphosphate" evidence="6">
    <location>
        <position position="54"/>
    </location>
</feature>
<name>A0A2N3G834_9ACTN</name>
<dbReference type="FunFam" id="3.40.50.2300:FF:000001">
    <property type="entry name" value="DNA-binding response regulator PhoB"/>
    <property type="match status" value="1"/>
</dbReference>
<comment type="caution">
    <text evidence="8">The sequence shown here is derived from an EMBL/GenBank/DDBJ whole genome shotgun (WGS) entry which is preliminary data.</text>
</comment>
<dbReference type="InterPro" id="IPR001789">
    <property type="entry name" value="Sig_transdc_resp-reg_receiver"/>
</dbReference>
<proteinExistence type="predicted"/>
<evidence type="ECO:0000256" key="1">
    <source>
        <dbReference type="ARBA" id="ARBA00022553"/>
    </source>
</evidence>
<dbReference type="PANTHER" id="PTHR44591:SF3">
    <property type="entry name" value="RESPONSE REGULATORY DOMAIN-CONTAINING PROTEIN"/>
    <property type="match status" value="1"/>
</dbReference>
<dbReference type="AlphaFoldDB" id="A0A2N3G834"/>
<reference evidence="8 9" key="1">
    <citation type="journal article" date="2017" name="ISME J.">
        <title>Potential for microbial H2 and metal transformations associated with novel bacteria and archaea in deep terrestrial subsurface sediments.</title>
        <authorList>
            <person name="Hernsdorf A.W."/>
            <person name="Amano Y."/>
            <person name="Miyakawa K."/>
            <person name="Ise K."/>
            <person name="Suzuki Y."/>
            <person name="Anantharaman K."/>
            <person name="Probst A."/>
            <person name="Burstein D."/>
            <person name="Thomas B.C."/>
            <person name="Banfield J.F."/>
        </authorList>
    </citation>
    <scope>NUCLEOTIDE SEQUENCE [LARGE SCALE GENOMIC DNA]</scope>
    <source>
        <strain evidence="8">HGW-Actinobacteria-3</strain>
    </source>
</reference>
<dbReference type="GO" id="GO:0003677">
    <property type="term" value="F:DNA binding"/>
    <property type="evidence" value="ECO:0007669"/>
    <property type="project" value="UniProtKB-KW"/>
</dbReference>
<keyword evidence="4" id="KW-0238">DNA-binding</keyword>
<keyword evidence="1 6" id="KW-0597">Phosphoprotein</keyword>
<evidence type="ECO:0000256" key="2">
    <source>
        <dbReference type="ARBA" id="ARBA00023012"/>
    </source>
</evidence>
<dbReference type="InterPro" id="IPR050595">
    <property type="entry name" value="Bact_response_regulator"/>
</dbReference>
<dbReference type="CDD" id="cd17574">
    <property type="entry name" value="REC_OmpR"/>
    <property type="match status" value="1"/>
</dbReference>
<dbReference type="Proteomes" id="UP000233654">
    <property type="component" value="Unassembled WGS sequence"/>
</dbReference>
<dbReference type="Gene3D" id="3.40.50.2300">
    <property type="match status" value="1"/>
</dbReference>
<dbReference type="EMBL" id="PHEX01000003">
    <property type="protein sequence ID" value="PKQ28876.1"/>
    <property type="molecule type" value="Genomic_DNA"/>
</dbReference>
<keyword evidence="3" id="KW-0805">Transcription regulation</keyword>
<evidence type="ECO:0000313" key="8">
    <source>
        <dbReference type="EMBL" id="PKQ28876.1"/>
    </source>
</evidence>
<feature type="domain" description="Response regulatory" evidence="7">
    <location>
        <begin position="5"/>
        <end position="121"/>
    </location>
</feature>
<dbReference type="GO" id="GO:0000160">
    <property type="term" value="P:phosphorelay signal transduction system"/>
    <property type="evidence" value="ECO:0007669"/>
    <property type="project" value="UniProtKB-KW"/>
</dbReference>
<evidence type="ECO:0000256" key="4">
    <source>
        <dbReference type="ARBA" id="ARBA00023125"/>
    </source>
</evidence>
<dbReference type="PROSITE" id="PS50110">
    <property type="entry name" value="RESPONSE_REGULATORY"/>
    <property type="match status" value="1"/>
</dbReference>
<evidence type="ECO:0000256" key="5">
    <source>
        <dbReference type="ARBA" id="ARBA00023163"/>
    </source>
</evidence>